<dbReference type="GO" id="GO:0003824">
    <property type="term" value="F:catalytic activity"/>
    <property type="evidence" value="ECO:0007669"/>
    <property type="project" value="InterPro"/>
</dbReference>
<dbReference type="CDD" id="cd01335">
    <property type="entry name" value="Radical_SAM"/>
    <property type="match status" value="1"/>
</dbReference>
<dbReference type="InterPro" id="IPR023404">
    <property type="entry name" value="rSAM_horseshoe"/>
</dbReference>
<evidence type="ECO:0000313" key="2">
    <source>
        <dbReference type="EMBL" id="MBC8569044.1"/>
    </source>
</evidence>
<dbReference type="SFLD" id="SFLDG01082">
    <property type="entry name" value="B12-binding_domain_containing"/>
    <property type="match status" value="1"/>
</dbReference>
<feature type="domain" description="Radical SAM core" evidence="1">
    <location>
        <begin position="251"/>
        <end position="484"/>
    </location>
</feature>
<comment type="caution">
    <text evidence="2">The sequence shown here is derived from an EMBL/GenBank/DDBJ whole genome shotgun (WGS) entry which is preliminary data.</text>
</comment>
<dbReference type="Pfam" id="PF19864">
    <property type="entry name" value="Radical_SAM_N2"/>
    <property type="match status" value="1"/>
</dbReference>
<dbReference type="InterPro" id="IPR023862">
    <property type="entry name" value="CHP03960_rSAM"/>
</dbReference>
<dbReference type="InterPro" id="IPR058240">
    <property type="entry name" value="rSAM_sf"/>
</dbReference>
<dbReference type="PROSITE" id="PS51918">
    <property type="entry name" value="RADICAL_SAM"/>
    <property type="match status" value="1"/>
</dbReference>
<protein>
    <submittedName>
        <fullName evidence="2">TIGR03960 family B12-binding radical SAM protein</fullName>
    </submittedName>
</protein>
<dbReference type="GO" id="GO:0051536">
    <property type="term" value="F:iron-sulfur cluster binding"/>
    <property type="evidence" value="ECO:0007669"/>
    <property type="project" value="InterPro"/>
</dbReference>
<gene>
    <name evidence="2" type="ORF">H8692_09780</name>
</gene>
<name>A0A926EB01_9FIRM</name>
<organism evidence="2 3">
    <name type="scientific">Lentihominibacter hominis</name>
    <dbReference type="NCBI Taxonomy" id="2763645"/>
    <lineage>
        <taxon>Bacteria</taxon>
        <taxon>Bacillati</taxon>
        <taxon>Bacillota</taxon>
        <taxon>Clostridia</taxon>
        <taxon>Peptostreptococcales</taxon>
        <taxon>Anaerovoracaceae</taxon>
        <taxon>Lentihominibacter</taxon>
    </lineage>
</organism>
<dbReference type="AlphaFoldDB" id="A0A926EB01"/>
<dbReference type="SUPFAM" id="SSF102114">
    <property type="entry name" value="Radical SAM enzymes"/>
    <property type="match status" value="1"/>
</dbReference>
<dbReference type="InterPro" id="IPR045784">
    <property type="entry name" value="Radical_SAM_N2"/>
</dbReference>
<accession>A0A926EB01</accession>
<evidence type="ECO:0000313" key="3">
    <source>
        <dbReference type="Proteomes" id="UP000610862"/>
    </source>
</evidence>
<dbReference type="NCBIfam" id="TIGR03960">
    <property type="entry name" value="rSAM_fuse_unch"/>
    <property type="match status" value="1"/>
</dbReference>
<dbReference type="SFLD" id="SFLDS00029">
    <property type="entry name" value="Radical_SAM"/>
    <property type="match status" value="1"/>
</dbReference>
<sequence length="617" mass="70548">MNIDKELQKLLNRVEKPARYIGGEVNSVSKAPDSVSIRFGFAFPDTYEIGMSYMGMQILYNILNKNADIYCERIFAPAEDMENLMRKSGRKLFTLETFTPVKDLDMLGFTLQYELSYTNILNILELSGIPARRTERGEEYPIIIAGGPCAYNPEPLAYFIDAFLIGDGEELLEQVCIMKKDCSSKEEFLKKICKLDGVYVPAFYEPEYNEDGTIKRVSKLYDDAPDRVKRALIQDLDKAEFPVENIVPFIETVHDRSVVETFRGCTRGCRFCQAGMIYRPVRERKKDTIKNLAEKQLANTGHDELSLLSLSTSDYSRFEELAIELMEMCAGQNVSLSLPSLRLDSFSFKVLQEIQEYRKSGLTFAPEAGSQRLRDVINKNITEDNIFGAVEKAIELGWGHIKLYFMAGLPGETYEDLDGIREIAEKIMEINFRIKGKKGGRFRVTISVSNFVPKPHTPFQWAAQDTPDMFIDKHNFLTKRLRIKGVTFNYHETGTSNLEAVFARGDRRVGAVLEAAHRLGCKFDGWTEHFKPELWDKAFEETGIDPAFYSYRERNYDEILPWDIIDSFITKEFLIRENEKAKNAQVTPDCRLGCVGCGINRVAECFKDAEFKEVSDV</sequence>
<keyword evidence="3" id="KW-1185">Reference proteome</keyword>
<proteinExistence type="predicted"/>
<dbReference type="InterPro" id="IPR006638">
    <property type="entry name" value="Elp3/MiaA/NifB-like_rSAM"/>
</dbReference>
<reference evidence="2" key="1">
    <citation type="submission" date="2020-08" db="EMBL/GenBank/DDBJ databases">
        <title>Genome public.</title>
        <authorList>
            <person name="Liu C."/>
            <person name="Sun Q."/>
        </authorList>
    </citation>
    <scope>NUCLEOTIDE SEQUENCE</scope>
    <source>
        <strain evidence="2">NSJ-24</strain>
    </source>
</reference>
<dbReference type="EMBL" id="JACRTA010000003">
    <property type="protein sequence ID" value="MBC8569044.1"/>
    <property type="molecule type" value="Genomic_DNA"/>
</dbReference>
<dbReference type="SMART" id="SM00729">
    <property type="entry name" value="Elp3"/>
    <property type="match status" value="1"/>
</dbReference>
<dbReference type="PANTHER" id="PTHR42731:SF1">
    <property type="entry name" value="RADICAL SAM DOMAIN PROTEIN"/>
    <property type="match status" value="1"/>
</dbReference>
<evidence type="ECO:0000259" key="1">
    <source>
        <dbReference type="PROSITE" id="PS51918"/>
    </source>
</evidence>
<dbReference type="Pfam" id="PF04055">
    <property type="entry name" value="Radical_SAM"/>
    <property type="match status" value="1"/>
</dbReference>
<dbReference type="Proteomes" id="UP000610862">
    <property type="component" value="Unassembled WGS sequence"/>
</dbReference>
<dbReference type="Gene3D" id="3.80.30.20">
    <property type="entry name" value="tm_1862 like domain"/>
    <property type="match status" value="1"/>
</dbReference>
<dbReference type="InterPro" id="IPR007197">
    <property type="entry name" value="rSAM"/>
</dbReference>
<dbReference type="PANTHER" id="PTHR42731">
    <property type="entry name" value="SLL1084 PROTEIN"/>
    <property type="match status" value="1"/>
</dbReference>